<accession>A0A484DQT5</accession>
<sequence length="134" mass="14947">MLVDAQCLSPSIPTLLPFALLSWFFPREPAEVPPGRRFCPIHSDCRNPWTAARNLPALLLLPHGPAFLRRSCCCCCRRRRVEGDPDPTLFLRPDKKRTKKPTRRRLQCVVVALVGRVAAAAAAAGRLPGLLERL</sequence>
<evidence type="ECO:0000313" key="1">
    <source>
        <dbReference type="EMBL" id="TDH17384.1"/>
    </source>
</evidence>
<name>A0A484DQT5_PERFV</name>
<dbReference type="Proteomes" id="UP000295070">
    <property type="component" value="Chromosome 1"/>
</dbReference>
<evidence type="ECO:0000313" key="2">
    <source>
        <dbReference type="Proteomes" id="UP000295070"/>
    </source>
</evidence>
<keyword evidence="2" id="KW-1185">Reference proteome</keyword>
<dbReference type="EMBL" id="SCKG01000001">
    <property type="protein sequence ID" value="TDH17384.1"/>
    <property type="molecule type" value="Genomic_DNA"/>
</dbReference>
<organism evidence="1 2">
    <name type="scientific">Perca flavescens</name>
    <name type="common">American yellow perch</name>
    <name type="synonym">Morone flavescens</name>
    <dbReference type="NCBI Taxonomy" id="8167"/>
    <lineage>
        <taxon>Eukaryota</taxon>
        <taxon>Metazoa</taxon>
        <taxon>Chordata</taxon>
        <taxon>Craniata</taxon>
        <taxon>Vertebrata</taxon>
        <taxon>Euteleostomi</taxon>
        <taxon>Actinopterygii</taxon>
        <taxon>Neopterygii</taxon>
        <taxon>Teleostei</taxon>
        <taxon>Neoteleostei</taxon>
        <taxon>Acanthomorphata</taxon>
        <taxon>Eupercaria</taxon>
        <taxon>Perciformes</taxon>
        <taxon>Percoidei</taxon>
        <taxon>Percidae</taxon>
        <taxon>Percinae</taxon>
        <taxon>Perca</taxon>
    </lineage>
</organism>
<protein>
    <submittedName>
        <fullName evidence="1">Uncharacterized protein</fullName>
    </submittedName>
</protein>
<comment type="caution">
    <text evidence="1">The sequence shown here is derived from an EMBL/GenBank/DDBJ whole genome shotgun (WGS) entry which is preliminary data.</text>
</comment>
<proteinExistence type="predicted"/>
<dbReference type="AlphaFoldDB" id="A0A484DQT5"/>
<gene>
    <name evidence="1" type="ORF">EPR50_G00007920</name>
</gene>
<reference evidence="1 2" key="1">
    <citation type="submission" date="2019-01" db="EMBL/GenBank/DDBJ databases">
        <title>A chromosome-scale genome assembly of the yellow perch, Perca flavescens.</title>
        <authorList>
            <person name="Feron R."/>
            <person name="Morvezen R."/>
            <person name="Bestin A."/>
            <person name="Haffray P."/>
            <person name="Klopp C."/>
            <person name="Zahm M."/>
            <person name="Cabau C."/>
            <person name="Roques C."/>
            <person name="Donnadieu C."/>
            <person name="Bouchez O."/>
            <person name="Christie M."/>
            <person name="Larson W."/>
            <person name="Guiguen Y."/>
        </authorList>
    </citation>
    <scope>NUCLEOTIDE SEQUENCE [LARGE SCALE GENOMIC DNA]</scope>
    <source>
        <strain evidence="1">YP-PL-M2</strain>
        <tissue evidence="1">Blood</tissue>
    </source>
</reference>